<dbReference type="Proteomes" id="UP000054018">
    <property type="component" value="Unassembled WGS sequence"/>
</dbReference>
<dbReference type="OrthoDB" id="5424209at2759"/>
<protein>
    <submittedName>
        <fullName evidence="1">Uncharacterized protein</fullName>
    </submittedName>
</protein>
<proteinExistence type="predicted"/>
<accession>A0A0C9Z8S0</accession>
<reference evidence="1 2" key="1">
    <citation type="submission" date="2014-04" db="EMBL/GenBank/DDBJ databases">
        <authorList>
            <consortium name="DOE Joint Genome Institute"/>
            <person name="Kuo A."/>
            <person name="Kohler A."/>
            <person name="Costa M.D."/>
            <person name="Nagy L.G."/>
            <person name="Floudas D."/>
            <person name="Copeland A."/>
            <person name="Barry K.W."/>
            <person name="Cichocki N."/>
            <person name="Veneault-Fourrey C."/>
            <person name="LaButti K."/>
            <person name="Lindquist E.A."/>
            <person name="Lipzen A."/>
            <person name="Lundell T."/>
            <person name="Morin E."/>
            <person name="Murat C."/>
            <person name="Sun H."/>
            <person name="Tunlid A."/>
            <person name="Henrissat B."/>
            <person name="Grigoriev I.V."/>
            <person name="Hibbett D.S."/>
            <person name="Martin F."/>
            <person name="Nordberg H.P."/>
            <person name="Cantor M.N."/>
            <person name="Hua S.X."/>
        </authorList>
    </citation>
    <scope>NUCLEOTIDE SEQUENCE [LARGE SCALE GENOMIC DNA]</scope>
    <source>
        <strain evidence="1 2">441</strain>
    </source>
</reference>
<sequence length="347" mass="38003">MEPAWPLSTGPGAQRFPKKVRPVLNHAIADVWRQIGQRSTATLIPPGSDGQASTSPSAFLKSEMKLGRSSFGWASCPELSPSGMLSPLPSTARIFSPNIRFPTFYTPSTGPKLLSHDPPLHSTADVCGPFTPALGVPIASRAFPYFKGTGGLYLDEGGESDRVFLLTACHVALPPSQFANDTCHCEKRISRIPRYDSIHLGAKAFRDALEAIVCKIGHDITAIHYYKGEIAARKEVVEEENAEIRRAFEDDLAKKVAMVGVLTEFHADTTRSWSLESQRALGHVFYPPITVNAFTIDCQWSLVALNAERFDDKKDFQGNVIHLGTKITPADFIAKMYPHQLSGLVAL</sequence>
<reference evidence="2" key="2">
    <citation type="submission" date="2015-01" db="EMBL/GenBank/DDBJ databases">
        <title>Evolutionary Origins and Diversification of the Mycorrhizal Mutualists.</title>
        <authorList>
            <consortium name="DOE Joint Genome Institute"/>
            <consortium name="Mycorrhizal Genomics Consortium"/>
            <person name="Kohler A."/>
            <person name="Kuo A."/>
            <person name="Nagy L.G."/>
            <person name="Floudas D."/>
            <person name="Copeland A."/>
            <person name="Barry K.W."/>
            <person name="Cichocki N."/>
            <person name="Veneault-Fourrey C."/>
            <person name="LaButti K."/>
            <person name="Lindquist E.A."/>
            <person name="Lipzen A."/>
            <person name="Lundell T."/>
            <person name="Morin E."/>
            <person name="Murat C."/>
            <person name="Riley R."/>
            <person name="Ohm R."/>
            <person name="Sun H."/>
            <person name="Tunlid A."/>
            <person name="Henrissat B."/>
            <person name="Grigoriev I.V."/>
            <person name="Hibbett D.S."/>
            <person name="Martin F."/>
        </authorList>
    </citation>
    <scope>NUCLEOTIDE SEQUENCE [LARGE SCALE GENOMIC DNA]</scope>
    <source>
        <strain evidence="2">441</strain>
    </source>
</reference>
<evidence type="ECO:0000313" key="2">
    <source>
        <dbReference type="Proteomes" id="UP000054018"/>
    </source>
</evidence>
<gene>
    <name evidence="1" type="ORF">PISMIDRAFT_641438</name>
</gene>
<name>A0A0C9Z8S0_9AGAM</name>
<dbReference type="HOGENOM" id="CLU_024804_0_0_1"/>
<organism evidence="1 2">
    <name type="scientific">Pisolithus microcarpus 441</name>
    <dbReference type="NCBI Taxonomy" id="765257"/>
    <lineage>
        <taxon>Eukaryota</taxon>
        <taxon>Fungi</taxon>
        <taxon>Dikarya</taxon>
        <taxon>Basidiomycota</taxon>
        <taxon>Agaricomycotina</taxon>
        <taxon>Agaricomycetes</taxon>
        <taxon>Agaricomycetidae</taxon>
        <taxon>Boletales</taxon>
        <taxon>Sclerodermatineae</taxon>
        <taxon>Pisolithaceae</taxon>
        <taxon>Pisolithus</taxon>
    </lineage>
</organism>
<evidence type="ECO:0000313" key="1">
    <source>
        <dbReference type="EMBL" id="KIK25711.1"/>
    </source>
</evidence>
<keyword evidence="2" id="KW-1185">Reference proteome</keyword>
<dbReference type="STRING" id="765257.A0A0C9Z8S0"/>
<dbReference type="EMBL" id="KN833706">
    <property type="protein sequence ID" value="KIK25711.1"/>
    <property type="molecule type" value="Genomic_DNA"/>
</dbReference>
<dbReference type="AlphaFoldDB" id="A0A0C9Z8S0"/>